<evidence type="ECO:0000313" key="3">
    <source>
        <dbReference type="Proteomes" id="UP000321039"/>
    </source>
</evidence>
<reference evidence="2 3" key="1">
    <citation type="submission" date="2019-08" db="EMBL/GenBank/DDBJ databases">
        <title>Parahaliea maris sp. nov., isolated from the surface seawater.</title>
        <authorList>
            <person name="Liu Y."/>
        </authorList>
    </citation>
    <scope>NUCLEOTIDE SEQUENCE [LARGE SCALE GENOMIC DNA]</scope>
    <source>
        <strain evidence="2 3">HSLHS9</strain>
    </source>
</reference>
<dbReference type="GO" id="GO:0032787">
    <property type="term" value="P:monocarboxylic acid metabolic process"/>
    <property type="evidence" value="ECO:0007669"/>
    <property type="project" value="UniProtKB-ARBA"/>
</dbReference>
<dbReference type="PRINTS" id="PR00080">
    <property type="entry name" value="SDRFAMILY"/>
</dbReference>
<organism evidence="2 3">
    <name type="scientific">Parahaliea maris</name>
    <dbReference type="NCBI Taxonomy" id="2716870"/>
    <lineage>
        <taxon>Bacteria</taxon>
        <taxon>Pseudomonadati</taxon>
        <taxon>Pseudomonadota</taxon>
        <taxon>Gammaproteobacteria</taxon>
        <taxon>Cellvibrionales</taxon>
        <taxon>Halieaceae</taxon>
        <taxon>Parahaliea</taxon>
    </lineage>
</organism>
<sequence length="275" mass="29412">MMSISVDLEGKVAIVTGAGMGVGEGIALALAKAGANVVCNARTAADIERTAERVRTLGRDAIAVPGDVTVGSDLDELVARTIDHFGRIDLLINNAGGTIFNSFLDVSDEEFSFIFDWNTRSSFMLSKRVAPYMIRQQSGVIINVSSAVGHLTARGMMAYGVAKAGLDYLTRSMADELAPYVRVNAIALGSIMTPALERTLIDSDESFGRLLTEKTPLRSIGDANKVGETVAFLCSQAADYITGDVMRYDGGLQDTNLPYRLPDYDPQTVIAESGE</sequence>
<dbReference type="PROSITE" id="PS00061">
    <property type="entry name" value="ADH_SHORT"/>
    <property type="match status" value="1"/>
</dbReference>
<dbReference type="AlphaFoldDB" id="A0A5C9A808"/>
<evidence type="ECO:0000313" key="2">
    <source>
        <dbReference type="EMBL" id="TXS96172.1"/>
    </source>
</evidence>
<comment type="similarity">
    <text evidence="1">Belongs to the short-chain dehydrogenases/reductases (SDR) family.</text>
</comment>
<dbReference type="PANTHER" id="PTHR42879">
    <property type="entry name" value="3-OXOACYL-(ACYL-CARRIER-PROTEIN) REDUCTASE"/>
    <property type="match status" value="1"/>
</dbReference>
<dbReference type="GO" id="GO:0047936">
    <property type="term" value="F:glucose 1-dehydrogenase [NAD(P)+] activity"/>
    <property type="evidence" value="ECO:0007669"/>
    <property type="project" value="UniProtKB-EC"/>
</dbReference>
<dbReference type="InterPro" id="IPR002347">
    <property type="entry name" value="SDR_fam"/>
</dbReference>
<gene>
    <name evidence="2" type="ORF">FV139_01310</name>
</gene>
<keyword evidence="2" id="KW-0560">Oxidoreductase</keyword>
<evidence type="ECO:0000256" key="1">
    <source>
        <dbReference type="ARBA" id="ARBA00006484"/>
    </source>
</evidence>
<dbReference type="PRINTS" id="PR00081">
    <property type="entry name" value="GDHRDH"/>
</dbReference>
<dbReference type="EC" id="1.1.1.47" evidence="2"/>
<comment type="caution">
    <text evidence="2">The sequence shown here is derived from an EMBL/GenBank/DDBJ whole genome shotgun (WGS) entry which is preliminary data.</text>
</comment>
<accession>A0A5C9A808</accession>
<dbReference type="InterPro" id="IPR050259">
    <property type="entry name" value="SDR"/>
</dbReference>
<dbReference type="Pfam" id="PF13561">
    <property type="entry name" value="adh_short_C2"/>
    <property type="match status" value="1"/>
</dbReference>
<dbReference type="SUPFAM" id="SSF51735">
    <property type="entry name" value="NAD(P)-binding Rossmann-fold domains"/>
    <property type="match status" value="1"/>
</dbReference>
<dbReference type="CDD" id="cd05233">
    <property type="entry name" value="SDR_c"/>
    <property type="match status" value="1"/>
</dbReference>
<dbReference type="InterPro" id="IPR036291">
    <property type="entry name" value="NAD(P)-bd_dom_sf"/>
</dbReference>
<dbReference type="PANTHER" id="PTHR42879:SF2">
    <property type="entry name" value="3-OXOACYL-[ACYL-CARRIER-PROTEIN] REDUCTASE FABG"/>
    <property type="match status" value="1"/>
</dbReference>
<dbReference type="NCBIfam" id="NF005559">
    <property type="entry name" value="PRK07231.1"/>
    <property type="match status" value="1"/>
</dbReference>
<dbReference type="EMBL" id="VRZA01000001">
    <property type="protein sequence ID" value="TXS96172.1"/>
    <property type="molecule type" value="Genomic_DNA"/>
</dbReference>
<proteinExistence type="inferred from homology"/>
<protein>
    <submittedName>
        <fullName evidence="2">Glucose 1-dehydrogenase</fullName>
        <ecNumber evidence="2">1.1.1.47</ecNumber>
    </submittedName>
</protein>
<dbReference type="Gene3D" id="3.40.50.720">
    <property type="entry name" value="NAD(P)-binding Rossmann-like Domain"/>
    <property type="match status" value="1"/>
</dbReference>
<dbReference type="Proteomes" id="UP000321039">
    <property type="component" value="Unassembled WGS sequence"/>
</dbReference>
<dbReference type="InterPro" id="IPR020904">
    <property type="entry name" value="Sc_DH/Rdtase_CS"/>
</dbReference>
<name>A0A5C9A808_9GAMM</name>
<dbReference type="FunFam" id="3.40.50.720:FF:000084">
    <property type="entry name" value="Short-chain dehydrogenase reductase"/>
    <property type="match status" value="1"/>
</dbReference>
<keyword evidence="3" id="KW-1185">Reference proteome</keyword>